<dbReference type="AlphaFoldDB" id="A0A132NXU8"/>
<evidence type="ECO:0000313" key="2">
    <source>
        <dbReference type="EMBL" id="KWX14890.1"/>
    </source>
</evidence>
<dbReference type="OrthoDB" id="10302890at2759"/>
<comment type="caution">
    <text evidence="2">The sequence shown here is derived from an EMBL/GenBank/DDBJ whole genome shotgun (WGS) entry which is preliminary data.</text>
</comment>
<feature type="compositionally biased region" description="Polar residues" evidence="1">
    <location>
        <begin position="747"/>
        <end position="767"/>
    </location>
</feature>
<organism evidence="2 3">
    <name type="scientific">Giardia duodenalis assemblage B</name>
    <dbReference type="NCBI Taxonomy" id="1394984"/>
    <lineage>
        <taxon>Eukaryota</taxon>
        <taxon>Metamonada</taxon>
        <taxon>Diplomonadida</taxon>
        <taxon>Hexamitidae</taxon>
        <taxon>Giardiinae</taxon>
        <taxon>Giardia</taxon>
    </lineage>
</organism>
<protein>
    <submittedName>
        <fullName evidence="2">Uncharacterized protein</fullName>
    </submittedName>
</protein>
<sequence>MVTRSASATMIGALNKYNMSTKTSWKQELCDLSRSNGPEPFFQRAKVIVHILQTNPEERQQFLENVILEMEEGILLVCAGYSSLLGYLHRRVGYMSEYTADNIISTVVAQSEKRRGSGDEQAQIAACACFISIMSALSSVNTESSEKCLCAYQTSYMKLFSPQARAHCQASLALSLVIIAGPHPVRTLSVAQDLLIKPSDGVASKSVVNYLLFLLAAFGERGADLVGPYVGPFSLPLVTVDDIKAETVPINLLKQLEATLISDNAIWIYSRSQDINPGRPSPAQNRKTKQIEENIPTKDMQLHPVWKHLFAFYAALYKAYGESGAEVAVVIQSHLVHSLHTPIKDYSQDMCYIFVSIFEIAYRIPEYDNLLPRLLCAGGFLKSYVLPNSNKHLCATLIRYISKWCYADIHRGRDFAVSLRLDPVEIYGLINTEFGRLVLKRAPEDVTIGMLTHMASQLQRCLTTPLSPERLDAFLIDFSLTIKTLAVSFTSFSNEIVNIFFKFFSLFYYQLRDHSLIKHPINTEESYAMLRKGRQKFLMTLEPLATADAFAQLAILVFPSLSASYRSGVTGAKDSTSVRLHYPVLLQTGTAALGHLDGLQIADNDLSTVFARHYEAVAIAALCSLLMGLDDEHILSQSTTMQNVLASVSKATQLAAKGPQEVDLDATQVSLLGLNHHFHISNSNFGRVASVAIMKRIAIDLTDRAFKSLLSAIRIAPPGQRVEGEDESEIDSARPSIEEAVDEKVQDTNIYSSSGQGPYEGQSPQKDVSSEGSHDEVSAINGADDQYDKMLVDTFKAHRAAQAESVNVFMRAARTLYPLSIAMEAIPDRPMNWDALEALYTLVSNPLAATMDEYGFQHPAVKQTSANKQYIEMMVHRSSELIGSYTQNKIVRSKLFVSDLFICYEMDGPDKYELKFRWDDLTTTLIQAVVNSKHKSRKQAEDLLAFVVYLLNTAKRESFVEIAEDLHEQYDTPIQEAIECCARLCTSTADRLVETTIKKMVRNRDLGTSSHIMKRYVDAGCYSTIAVITNQFSNDTFVSLYVAEEFILLVTDALSDWCNGVRLKRIEGSESVKNLVKKLLQSMFEWLAIKNNEAERSQQLTKLKYAANRIKKIVKMCEGIVSLEDGLRVLDDTRQKIITGREAMRVKAVKR</sequence>
<gene>
    <name evidence="2" type="ORF">QR46_1101</name>
</gene>
<reference evidence="2 3" key="1">
    <citation type="journal article" date="2015" name="Mol. Biochem. Parasitol.">
        <title>Identification of polymorphic genes for use in assemblage B genotyping assays through comparative genomics of multiple assemblage B Giardia duodenalis isolates.</title>
        <authorList>
            <person name="Wielinga C."/>
            <person name="Thompson R.C."/>
            <person name="Monis P."/>
            <person name="Ryan U."/>
        </authorList>
    </citation>
    <scope>NUCLEOTIDE SEQUENCE [LARGE SCALE GENOMIC DNA]</scope>
    <source>
        <strain evidence="2 3">BAH15c1</strain>
    </source>
</reference>
<feature type="region of interest" description="Disordered" evidence="1">
    <location>
        <begin position="720"/>
        <end position="781"/>
    </location>
</feature>
<feature type="compositionally biased region" description="Basic and acidic residues" evidence="1">
    <location>
        <begin position="768"/>
        <end position="777"/>
    </location>
</feature>
<dbReference type="EMBL" id="JXTI01000020">
    <property type="protein sequence ID" value="KWX14890.1"/>
    <property type="molecule type" value="Genomic_DNA"/>
</dbReference>
<evidence type="ECO:0000256" key="1">
    <source>
        <dbReference type="SAM" id="MobiDB-lite"/>
    </source>
</evidence>
<evidence type="ECO:0000313" key="3">
    <source>
        <dbReference type="Proteomes" id="UP000070089"/>
    </source>
</evidence>
<dbReference type="Proteomes" id="UP000070089">
    <property type="component" value="Unassembled WGS sequence"/>
</dbReference>
<dbReference type="VEuPathDB" id="GiardiaDB:QR46_1101"/>
<name>A0A132NXU8_GIAIN</name>
<accession>A0A132NXU8</accession>
<proteinExistence type="predicted"/>